<comment type="caution">
    <text evidence="1">The sequence shown here is derived from an EMBL/GenBank/DDBJ whole genome shotgun (WGS) entry which is preliminary data.</text>
</comment>
<name>A0ABQ7DLD2_BRACR</name>
<dbReference type="Proteomes" id="UP000266723">
    <property type="component" value="Unassembled WGS sequence"/>
</dbReference>
<sequence>MRRTRADRCCRVANGLLSVANGLKLRRVANGSKQLSGRERAGYRTVSGRVEQAEIVSREQAELERIASCPCWYRERKLKLRSSDHERKQAVIASGIELSIASGIESSIASWLRSCLGIELRRSEVVSWDRVTNGNRMSIRFRVRDREFSTVRVYRREDYGFAG</sequence>
<gene>
    <name evidence="1" type="ORF">DY000_02030586</name>
</gene>
<proteinExistence type="predicted"/>
<protein>
    <submittedName>
        <fullName evidence="1">Uncharacterized protein</fullName>
    </submittedName>
</protein>
<accession>A0ABQ7DLD2</accession>
<evidence type="ECO:0000313" key="2">
    <source>
        <dbReference type="Proteomes" id="UP000266723"/>
    </source>
</evidence>
<reference evidence="1 2" key="1">
    <citation type="journal article" date="2020" name="BMC Genomics">
        <title>Intraspecific diversification of the crop wild relative Brassica cretica Lam. using demographic model selection.</title>
        <authorList>
            <person name="Kioukis A."/>
            <person name="Michalopoulou V.A."/>
            <person name="Briers L."/>
            <person name="Pirintsos S."/>
            <person name="Studholme D.J."/>
            <person name="Pavlidis P."/>
            <person name="Sarris P.F."/>
        </authorList>
    </citation>
    <scope>NUCLEOTIDE SEQUENCE [LARGE SCALE GENOMIC DNA]</scope>
    <source>
        <strain evidence="2">cv. PFS-1207/04</strain>
    </source>
</reference>
<dbReference type="EMBL" id="QGKV02000649">
    <property type="protein sequence ID" value="KAF3577844.1"/>
    <property type="molecule type" value="Genomic_DNA"/>
</dbReference>
<keyword evidence="2" id="KW-1185">Reference proteome</keyword>
<evidence type="ECO:0000313" key="1">
    <source>
        <dbReference type="EMBL" id="KAF3577844.1"/>
    </source>
</evidence>
<organism evidence="1 2">
    <name type="scientific">Brassica cretica</name>
    <name type="common">Mustard</name>
    <dbReference type="NCBI Taxonomy" id="69181"/>
    <lineage>
        <taxon>Eukaryota</taxon>
        <taxon>Viridiplantae</taxon>
        <taxon>Streptophyta</taxon>
        <taxon>Embryophyta</taxon>
        <taxon>Tracheophyta</taxon>
        <taxon>Spermatophyta</taxon>
        <taxon>Magnoliopsida</taxon>
        <taxon>eudicotyledons</taxon>
        <taxon>Gunneridae</taxon>
        <taxon>Pentapetalae</taxon>
        <taxon>rosids</taxon>
        <taxon>malvids</taxon>
        <taxon>Brassicales</taxon>
        <taxon>Brassicaceae</taxon>
        <taxon>Brassiceae</taxon>
        <taxon>Brassica</taxon>
    </lineage>
</organism>